<dbReference type="GO" id="GO:0006396">
    <property type="term" value="P:RNA processing"/>
    <property type="evidence" value="ECO:0007669"/>
    <property type="project" value="InterPro"/>
</dbReference>
<organism evidence="3 4">
    <name type="scientific">Dictyostelium purpureum</name>
    <name type="common">Slime mold</name>
    <dbReference type="NCBI Taxonomy" id="5786"/>
    <lineage>
        <taxon>Eukaryota</taxon>
        <taxon>Amoebozoa</taxon>
        <taxon>Evosea</taxon>
        <taxon>Eumycetozoa</taxon>
        <taxon>Dictyostelia</taxon>
        <taxon>Dictyosteliales</taxon>
        <taxon>Dictyosteliaceae</taxon>
        <taxon>Dictyostelium</taxon>
    </lineage>
</organism>
<dbReference type="GO" id="GO:0004525">
    <property type="term" value="F:ribonuclease III activity"/>
    <property type="evidence" value="ECO:0007669"/>
    <property type="project" value="InterPro"/>
</dbReference>
<dbReference type="OrthoDB" id="10610942at2759"/>
<keyword evidence="4" id="KW-1185">Reference proteome</keyword>
<dbReference type="InterPro" id="IPR036389">
    <property type="entry name" value="RNase_III_sf"/>
</dbReference>
<dbReference type="AlphaFoldDB" id="F1A123"/>
<name>F1A123_DICPU</name>
<evidence type="ECO:0000259" key="2">
    <source>
        <dbReference type="PROSITE" id="PS50142"/>
    </source>
</evidence>
<dbReference type="GeneID" id="10511215"/>
<reference evidence="4" key="1">
    <citation type="journal article" date="2011" name="Genome Biol.">
        <title>Comparative genomics of the social amoebae Dictyostelium discoideum and Dictyostelium purpureum.</title>
        <authorList>
            <consortium name="US DOE Joint Genome Institute (JGI-PGF)"/>
            <person name="Sucgang R."/>
            <person name="Kuo A."/>
            <person name="Tian X."/>
            <person name="Salerno W."/>
            <person name="Parikh A."/>
            <person name="Feasley C.L."/>
            <person name="Dalin E."/>
            <person name="Tu H."/>
            <person name="Huang E."/>
            <person name="Barry K."/>
            <person name="Lindquist E."/>
            <person name="Shapiro H."/>
            <person name="Bruce D."/>
            <person name="Schmutz J."/>
            <person name="Salamov A."/>
            <person name="Fey P."/>
            <person name="Gaudet P."/>
            <person name="Anjard C."/>
            <person name="Babu M.M."/>
            <person name="Basu S."/>
            <person name="Bushmanova Y."/>
            <person name="van der Wel H."/>
            <person name="Katoh-Kurasawa M."/>
            <person name="Dinh C."/>
            <person name="Coutinho P.M."/>
            <person name="Saito T."/>
            <person name="Elias M."/>
            <person name="Schaap P."/>
            <person name="Kay R.R."/>
            <person name="Henrissat B."/>
            <person name="Eichinger L."/>
            <person name="Rivero F."/>
            <person name="Putnam N.H."/>
            <person name="West C.M."/>
            <person name="Loomis W.F."/>
            <person name="Chisholm R.L."/>
            <person name="Shaulsky G."/>
            <person name="Strassmann J.E."/>
            <person name="Queller D.C."/>
            <person name="Kuspa A."/>
            <person name="Grigoriev I.V."/>
        </authorList>
    </citation>
    <scope>NUCLEOTIDE SEQUENCE [LARGE SCALE GENOMIC DNA]</scope>
    <source>
        <strain evidence="4">QSDP1</strain>
    </source>
</reference>
<feature type="region of interest" description="Disordered" evidence="1">
    <location>
        <begin position="199"/>
        <end position="242"/>
    </location>
</feature>
<dbReference type="RefSeq" id="XP_003293362.1">
    <property type="nucleotide sequence ID" value="XM_003293314.1"/>
</dbReference>
<dbReference type="InterPro" id="IPR000999">
    <property type="entry name" value="RNase_III_dom"/>
</dbReference>
<protein>
    <recommendedName>
        <fullName evidence="2">RNase III domain-containing protein</fullName>
    </recommendedName>
</protein>
<dbReference type="PROSITE" id="PS50142">
    <property type="entry name" value="RNASE_3_2"/>
    <property type="match status" value="1"/>
</dbReference>
<dbReference type="KEGG" id="dpp:DICPUDRAFT_83923"/>
<dbReference type="EMBL" id="GL871357">
    <property type="protein sequence ID" value="EGC30110.1"/>
    <property type="molecule type" value="Genomic_DNA"/>
</dbReference>
<feature type="compositionally biased region" description="Low complexity" evidence="1">
    <location>
        <begin position="218"/>
        <end position="240"/>
    </location>
</feature>
<dbReference type="Proteomes" id="UP000001064">
    <property type="component" value="Unassembled WGS sequence"/>
</dbReference>
<sequence>MSINFHSSIQSLKERGILKICFLPKSQFDKFQVSEFHGDVTLSYQISTFLLNYKPFFTPHLLTELRSLSSSNQILSDFFKLFEIQTFISTEEVQEYSTKSRADVIEAMISELSQSSDPDAQLLLKSIIGFLIGWGERDFNLKYPHIIEEGILKKPKSNEKPKAIVTYVVSPSKKTNSSSPSYQQYNDVVQNYQNHMHYQTQSNCAQQKQQVYSEPQKTRQTSKQFQQQQQTHQSSPTPTFIPLLTPYSIESSKIEFEKSREEVNMYDSFSPVRKSCSKKESKKDLVPYFGDINYSNNNNNNNNNNTNNGPSHNNFNNNYYGNYNNSNNSKITNLLSSTTLSSGYSSNNHLLEEENTLLSPYSVELALNAQQRSKIN</sequence>
<dbReference type="InParanoid" id="F1A123"/>
<feature type="region of interest" description="Disordered" evidence="1">
    <location>
        <begin position="298"/>
        <end position="321"/>
    </location>
</feature>
<evidence type="ECO:0000313" key="4">
    <source>
        <dbReference type="Proteomes" id="UP000001064"/>
    </source>
</evidence>
<feature type="domain" description="RNase III" evidence="2">
    <location>
        <begin position="26"/>
        <end position="117"/>
    </location>
</feature>
<feature type="compositionally biased region" description="Polar residues" evidence="1">
    <location>
        <begin position="199"/>
        <end position="215"/>
    </location>
</feature>
<dbReference type="VEuPathDB" id="AmoebaDB:DICPUDRAFT_83923"/>
<dbReference type="eggNOG" id="ENOG502RHQE">
    <property type="taxonomic scope" value="Eukaryota"/>
</dbReference>
<dbReference type="SUPFAM" id="SSF69065">
    <property type="entry name" value="RNase III domain-like"/>
    <property type="match status" value="1"/>
</dbReference>
<gene>
    <name evidence="3" type="ORF">DICPUDRAFT_83923</name>
</gene>
<dbReference type="Gene3D" id="1.10.1520.10">
    <property type="entry name" value="Ribonuclease III domain"/>
    <property type="match status" value="1"/>
</dbReference>
<dbReference type="OMA" id="ITINIHH"/>
<proteinExistence type="predicted"/>
<evidence type="ECO:0000313" key="3">
    <source>
        <dbReference type="EMBL" id="EGC30110.1"/>
    </source>
</evidence>
<accession>F1A123</accession>
<evidence type="ECO:0000256" key="1">
    <source>
        <dbReference type="SAM" id="MobiDB-lite"/>
    </source>
</evidence>